<dbReference type="GO" id="GO:0005829">
    <property type="term" value="C:cytosol"/>
    <property type="evidence" value="ECO:0007669"/>
    <property type="project" value="TreeGrafter"/>
</dbReference>
<dbReference type="SUPFAM" id="SSF53474">
    <property type="entry name" value="alpha/beta-Hydrolases"/>
    <property type="match status" value="1"/>
</dbReference>
<sequence>MFVRRHGAVVLNVDYRLSPEHPFPVPVNDSWDVLKWASEHYAEVNADPSKGFVIGGTSAGGNISAVLGFKARDEKLSPPLTGLLLTIPAIGLNYKAIPAEYKDDILSYAQNAEAPILPLPVIDRFMDAFKPDYTSRLHNLFADPVDWSGVPPTVFQICGLDPLRDEAFLAEKKMREAGVKTLVDVYPGLPHAFWSFLPKWGPSQEFVKHTADTMGWLLEQGGK</sequence>
<dbReference type="PANTHER" id="PTHR23025">
    <property type="entry name" value="TRIACYLGLYCEROL LIPASE"/>
    <property type="match status" value="1"/>
</dbReference>
<reference evidence="2 4" key="1">
    <citation type="submission" date="2020-01" db="EMBL/GenBank/DDBJ databases">
        <authorList>
            <consortium name="DOE Joint Genome Institute"/>
            <person name="Haridas S."/>
            <person name="Albert R."/>
            <person name="Binder M."/>
            <person name="Bloem J."/>
            <person name="Labutti K."/>
            <person name="Salamov A."/>
            <person name="Andreopoulos B."/>
            <person name="Baker S.E."/>
            <person name="Barry K."/>
            <person name="Bills G."/>
            <person name="Bluhm B.H."/>
            <person name="Cannon C."/>
            <person name="Castanera R."/>
            <person name="Culley D.E."/>
            <person name="Daum C."/>
            <person name="Ezra D."/>
            <person name="Gonzalez J.B."/>
            <person name="Henrissat B."/>
            <person name="Kuo A."/>
            <person name="Liang C."/>
            <person name="Lipzen A."/>
            <person name="Lutzoni F."/>
            <person name="Magnuson J."/>
            <person name="Mondo S."/>
            <person name="Nolan M."/>
            <person name="Ohm R."/>
            <person name="Pangilinan J."/>
            <person name="Park H.-J."/>
            <person name="Ramirez L."/>
            <person name="Alfaro M."/>
            <person name="Sun H."/>
            <person name="Tritt A."/>
            <person name="Yoshinaga Y."/>
            <person name="Zwiers L.-H."/>
            <person name="Turgeon B.G."/>
            <person name="Goodwin S.B."/>
            <person name="Spatafora J.W."/>
            <person name="Crous P.W."/>
            <person name="Grigoriev I.V."/>
        </authorList>
    </citation>
    <scope>NUCLEOTIDE SEQUENCE</scope>
    <source>
        <strain evidence="2 4">CBS 781.70</strain>
    </source>
</reference>
<dbReference type="AlphaFoldDB" id="A0A6G1GBY8"/>
<keyword evidence="3" id="KW-1185">Reference proteome</keyword>
<dbReference type="EMBL" id="ML975151">
    <property type="protein sequence ID" value="KAF1815605.1"/>
    <property type="molecule type" value="Genomic_DNA"/>
</dbReference>
<dbReference type="RefSeq" id="XP_033537236.1">
    <property type="nucleotide sequence ID" value="XM_033678765.1"/>
</dbReference>
<dbReference type="GO" id="GO:0004806">
    <property type="term" value="F:triacylglycerol lipase activity"/>
    <property type="evidence" value="ECO:0007669"/>
    <property type="project" value="TreeGrafter"/>
</dbReference>
<protein>
    <submittedName>
        <fullName evidence="2 4">Alpha/beta hydrolase fold-3</fullName>
    </submittedName>
</protein>
<dbReference type="PANTHER" id="PTHR23025:SF3">
    <property type="entry name" value="HORMONE-SENSITIVE LIPASE"/>
    <property type="match status" value="1"/>
</dbReference>
<dbReference type="Pfam" id="PF07859">
    <property type="entry name" value="Abhydrolase_3"/>
    <property type="match status" value="1"/>
</dbReference>
<dbReference type="OrthoDB" id="408631at2759"/>
<reference evidence="4" key="3">
    <citation type="submission" date="2025-04" db="UniProtKB">
        <authorList>
            <consortium name="RefSeq"/>
        </authorList>
    </citation>
    <scope>IDENTIFICATION</scope>
    <source>
        <strain evidence="4">CBS 781.70</strain>
    </source>
</reference>
<name>A0A6G1GBY8_9PEZI</name>
<feature type="domain" description="Alpha/beta hydrolase fold-3" evidence="1">
    <location>
        <begin position="3"/>
        <end position="194"/>
    </location>
</feature>
<reference evidence="4" key="2">
    <citation type="submission" date="2020-04" db="EMBL/GenBank/DDBJ databases">
        <authorList>
            <consortium name="NCBI Genome Project"/>
        </authorList>
    </citation>
    <scope>NUCLEOTIDE SEQUENCE</scope>
    <source>
        <strain evidence="4">CBS 781.70</strain>
    </source>
</reference>
<accession>A0A6G1GBY8</accession>
<dbReference type="GeneID" id="54419335"/>
<organism evidence="2">
    <name type="scientific">Eremomyces bilateralis CBS 781.70</name>
    <dbReference type="NCBI Taxonomy" id="1392243"/>
    <lineage>
        <taxon>Eukaryota</taxon>
        <taxon>Fungi</taxon>
        <taxon>Dikarya</taxon>
        <taxon>Ascomycota</taxon>
        <taxon>Pezizomycotina</taxon>
        <taxon>Dothideomycetes</taxon>
        <taxon>Dothideomycetes incertae sedis</taxon>
        <taxon>Eremomycetales</taxon>
        <taxon>Eremomycetaceae</taxon>
        <taxon>Eremomyces</taxon>
    </lineage>
</organism>
<keyword evidence="2 4" id="KW-0378">Hydrolase</keyword>
<evidence type="ECO:0000313" key="3">
    <source>
        <dbReference type="Proteomes" id="UP000504638"/>
    </source>
</evidence>
<dbReference type="InterPro" id="IPR029058">
    <property type="entry name" value="AB_hydrolase_fold"/>
</dbReference>
<evidence type="ECO:0000313" key="2">
    <source>
        <dbReference type="EMBL" id="KAF1815605.1"/>
    </source>
</evidence>
<evidence type="ECO:0000259" key="1">
    <source>
        <dbReference type="Pfam" id="PF07859"/>
    </source>
</evidence>
<dbReference type="GO" id="GO:0004771">
    <property type="term" value="F:sterol ester esterase activity"/>
    <property type="evidence" value="ECO:0007669"/>
    <property type="project" value="TreeGrafter"/>
</dbReference>
<dbReference type="GO" id="GO:0019433">
    <property type="term" value="P:triglyceride catabolic process"/>
    <property type="evidence" value="ECO:0007669"/>
    <property type="project" value="TreeGrafter"/>
</dbReference>
<gene>
    <name evidence="2 4" type="ORF">P152DRAFT_455317</name>
</gene>
<proteinExistence type="predicted"/>
<dbReference type="Proteomes" id="UP000504638">
    <property type="component" value="Unplaced"/>
</dbReference>
<dbReference type="Gene3D" id="3.40.50.1820">
    <property type="entry name" value="alpha/beta hydrolase"/>
    <property type="match status" value="1"/>
</dbReference>
<dbReference type="InterPro" id="IPR013094">
    <property type="entry name" value="AB_hydrolase_3"/>
</dbReference>
<evidence type="ECO:0000313" key="4">
    <source>
        <dbReference type="RefSeq" id="XP_033537236.1"/>
    </source>
</evidence>